<feature type="transmembrane region" description="Helical" evidence="6">
    <location>
        <begin position="402"/>
        <end position="419"/>
    </location>
</feature>
<protein>
    <submittedName>
        <fullName evidence="8">Unnamed protein product</fullName>
    </submittedName>
</protein>
<evidence type="ECO:0000313" key="8">
    <source>
        <dbReference type="EMBL" id="GMG21239.1"/>
    </source>
</evidence>
<dbReference type="EMBL" id="BSXU01000605">
    <property type="protein sequence ID" value="GMG21239.1"/>
    <property type="molecule type" value="Genomic_DNA"/>
</dbReference>
<reference evidence="8" key="1">
    <citation type="submission" date="2023-04" db="EMBL/GenBank/DDBJ databases">
        <title>Ambrosiozyma monospora NBRC 1965.</title>
        <authorList>
            <person name="Ichikawa N."/>
            <person name="Sato H."/>
            <person name="Tonouchi N."/>
        </authorList>
    </citation>
    <scope>NUCLEOTIDE SEQUENCE</scope>
    <source>
        <strain evidence="8">NBRC 1965</strain>
    </source>
</reference>
<evidence type="ECO:0000256" key="3">
    <source>
        <dbReference type="ARBA" id="ARBA00022989"/>
    </source>
</evidence>
<feature type="compositionally biased region" description="Polar residues" evidence="5">
    <location>
        <begin position="61"/>
        <end position="78"/>
    </location>
</feature>
<name>A0A9W6YP66_AMBMO</name>
<feature type="compositionally biased region" description="Gly residues" evidence="5">
    <location>
        <begin position="189"/>
        <end position="201"/>
    </location>
</feature>
<feature type="transmembrane region" description="Helical" evidence="6">
    <location>
        <begin position="288"/>
        <end position="307"/>
    </location>
</feature>
<dbReference type="InterPro" id="IPR049453">
    <property type="entry name" value="Memb_transporter_dom"/>
</dbReference>
<feature type="compositionally biased region" description="Polar residues" evidence="5">
    <location>
        <begin position="128"/>
        <end position="144"/>
    </location>
</feature>
<dbReference type="Pfam" id="PF13515">
    <property type="entry name" value="FUSC_2"/>
    <property type="match status" value="1"/>
</dbReference>
<feature type="region of interest" description="Disordered" evidence="5">
    <location>
        <begin position="179"/>
        <end position="207"/>
    </location>
</feature>
<feature type="region of interest" description="Disordered" evidence="5">
    <location>
        <begin position="567"/>
        <end position="588"/>
    </location>
</feature>
<evidence type="ECO:0000259" key="7">
    <source>
        <dbReference type="Pfam" id="PF13515"/>
    </source>
</evidence>
<keyword evidence="9" id="KW-1185">Reference proteome</keyword>
<feature type="compositionally biased region" description="Polar residues" evidence="5">
    <location>
        <begin position="1"/>
        <end position="19"/>
    </location>
</feature>
<keyword evidence="4 6" id="KW-0472">Membrane</keyword>
<feature type="compositionally biased region" description="Low complexity" evidence="5">
    <location>
        <begin position="28"/>
        <end position="38"/>
    </location>
</feature>
<comment type="caution">
    <text evidence="8">The sequence shown here is derived from an EMBL/GenBank/DDBJ whole genome shotgun (WGS) entry which is preliminary data.</text>
</comment>
<feature type="transmembrane region" description="Helical" evidence="6">
    <location>
        <begin position="953"/>
        <end position="971"/>
    </location>
</feature>
<dbReference type="PANTHER" id="PTHR47804:SF1">
    <property type="entry name" value="DUF2421 DOMAIN-CONTAINING PROTEIN"/>
    <property type="match status" value="1"/>
</dbReference>
<evidence type="ECO:0000256" key="6">
    <source>
        <dbReference type="SAM" id="Phobius"/>
    </source>
</evidence>
<feature type="transmembrane region" description="Helical" evidence="6">
    <location>
        <begin position="431"/>
        <end position="453"/>
    </location>
</feature>
<organism evidence="8 9">
    <name type="scientific">Ambrosiozyma monospora</name>
    <name type="common">Yeast</name>
    <name type="synonym">Endomycopsis monosporus</name>
    <dbReference type="NCBI Taxonomy" id="43982"/>
    <lineage>
        <taxon>Eukaryota</taxon>
        <taxon>Fungi</taxon>
        <taxon>Dikarya</taxon>
        <taxon>Ascomycota</taxon>
        <taxon>Saccharomycotina</taxon>
        <taxon>Pichiomycetes</taxon>
        <taxon>Pichiales</taxon>
        <taxon>Pichiaceae</taxon>
        <taxon>Ambrosiozyma</taxon>
    </lineage>
</organism>
<sequence length="1267" mass="141395">MSASPPIKDTTNSKNSLQPITEDELFQTNNSKSSNTSNKYDDPESSFCPSPKQRISKDALSATSTFERTPATRGTTDPISDFNESETETENDPFNTNNNDEDEAVSFKPTPFEPTTSSTFSPTPTSPRKQVNSSDTWLTRTNTGGSIHRRSSVIIASTGQRLQRMYSFWDATINESDGEIDSDSELISGDGGQSNGQGSNGQGDVSNGSLDNSLLLASFNANQNVSYVGTGAGRVVGANAGVNGVGPGPGIRNPRLQTTNAVPSVGTMTRIKNKIGHELQTKYLTKPVLKASIAYLIASLFVYMPFISDLLGSSDSKHLVCTIVVYFHASRSKGSMIQSIMFVLISLTFAFTVSILLMAISAQFYKVDGEEIGRLIDLVLCCFSLGLVSFTKQYVNKPTFNTACSLSAIVIISCVIKEGSIDGTIVPWDKIWSTFLIVTLGCSVSATVCYCIWPTSGIVKLKKELNLNADILSVMLRKVSNGFFKNDNGDDGGDILDMNGLVVKLKQNNKSLNGCLEEAKFELLLRGREWEYNKFARLVQSCMRLTSTMAALRRSIEFKWELLREDSNSSGSNSVARVGHGNGENDEARSLRSFLSRSSSMYNKFMDSDDEDANTGEHEHTADSSNTDSQDEDEVSDPKELFDLFIYHLGPPTKSFTYTMRQILDGIPFDGKLQSVETLVDQYYKSLQMAIELYTKNQEKSVNRLYRQDLFQKQDENGNAHFDFEAKVDQEDVAASCGNFSILLLQFSNELSNYLETLIELKHYQLNKENIPKSYNFLKFWKHNSTGSTTAESNAPSQEEQPTSTIIEDIITRDQHTRGTTPANINGQSKHSLSYRLWYASKILKSIDFQFGIRVGLGALFIGVFAYWDQTRHLFNRYRGEWALVTYCIIMNKSVGGTNMTVKWRFMGTFIGALLAYLVWIFLYPNVLVMALSGFIVCIFCFQIILGWKANNAYGRFILLTYNLTVLYSYTMSLRFGDDPDDLDGGGEGGDDPIIGEIAVHRYIGVSCGVIWAVIVTMTLFPMSARSRVKRGLSLLFLRLGISWKSGPLNFTFDEDLQEYKLIGIKVRDRERNRAILSELELLTNQAPMELRLKGPFPKMIYDRILTSVNKIVDAMENLNSIIEMDNKLTETEVMVLKKLEPEMLELENRVFLIFYMLASAMKLGFPLASKPASTEHAMDRLLVKLSGIRKRGSGDGNGHGKAVLNQKYQDQDGSMTQKEQQSLTNEDFVLLYTYNLVTNSITKELDKLLKLVVELYGSVTEDTLEL</sequence>
<feature type="transmembrane region" description="Helical" evidence="6">
    <location>
        <begin position="340"/>
        <end position="360"/>
    </location>
</feature>
<evidence type="ECO:0000256" key="2">
    <source>
        <dbReference type="ARBA" id="ARBA00022692"/>
    </source>
</evidence>
<feature type="transmembrane region" description="Helical" evidence="6">
    <location>
        <begin position="372"/>
        <end position="390"/>
    </location>
</feature>
<keyword evidence="3 6" id="KW-1133">Transmembrane helix</keyword>
<dbReference type="InterPro" id="IPR052430">
    <property type="entry name" value="IVT-Associated"/>
</dbReference>
<gene>
    <name evidence="8" type="ORF">Amon01_000184700</name>
</gene>
<evidence type="ECO:0000256" key="5">
    <source>
        <dbReference type="SAM" id="MobiDB-lite"/>
    </source>
</evidence>
<feature type="transmembrane region" description="Helical" evidence="6">
    <location>
        <begin position="928"/>
        <end position="946"/>
    </location>
</feature>
<feature type="compositionally biased region" description="Low complexity" evidence="5">
    <location>
        <begin position="106"/>
        <end position="127"/>
    </location>
</feature>
<accession>A0A9W6YP66</accession>
<feature type="transmembrane region" description="Helical" evidence="6">
    <location>
        <begin position="874"/>
        <end position="892"/>
    </location>
</feature>
<evidence type="ECO:0000313" key="9">
    <source>
        <dbReference type="Proteomes" id="UP001165063"/>
    </source>
</evidence>
<feature type="region of interest" description="Disordered" evidence="5">
    <location>
        <begin position="1"/>
        <end position="144"/>
    </location>
</feature>
<feature type="region of interest" description="Disordered" evidence="5">
    <location>
        <begin position="605"/>
        <end position="634"/>
    </location>
</feature>
<evidence type="ECO:0000256" key="1">
    <source>
        <dbReference type="ARBA" id="ARBA00004141"/>
    </source>
</evidence>
<feature type="transmembrane region" description="Helical" evidence="6">
    <location>
        <begin position="1003"/>
        <end position="1021"/>
    </location>
</feature>
<feature type="domain" description="Integral membrane bound transporter" evidence="7">
    <location>
        <begin position="873"/>
        <end position="1016"/>
    </location>
</feature>
<feature type="transmembrane region" description="Helical" evidence="6">
    <location>
        <begin position="851"/>
        <end position="868"/>
    </location>
</feature>
<keyword evidence="2 6" id="KW-0812">Transmembrane</keyword>
<feature type="transmembrane region" description="Helical" evidence="6">
    <location>
        <begin position="904"/>
        <end position="922"/>
    </location>
</feature>
<dbReference type="Proteomes" id="UP001165063">
    <property type="component" value="Unassembled WGS sequence"/>
</dbReference>
<evidence type="ECO:0000256" key="4">
    <source>
        <dbReference type="ARBA" id="ARBA00023136"/>
    </source>
</evidence>
<dbReference type="GO" id="GO:0016020">
    <property type="term" value="C:membrane"/>
    <property type="evidence" value="ECO:0007669"/>
    <property type="project" value="UniProtKB-SubCell"/>
</dbReference>
<proteinExistence type="predicted"/>
<dbReference type="OrthoDB" id="68611at2759"/>
<dbReference type="PANTHER" id="PTHR47804">
    <property type="entry name" value="60S RIBOSOMAL PROTEIN L19"/>
    <property type="match status" value="1"/>
</dbReference>
<dbReference type="AlphaFoldDB" id="A0A9W6YP66"/>
<comment type="subcellular location">
    <subcellularLocation>
        <location evidence="1">Membrane</location>
        <topology evidence="1">Multi-pass membrane protein</topology>
    </subcellularLocation>
</comment>